<sequence length="192" mass="19016">MSPRTRSLPLAVGVLLLSAACGSPPEALPTGPTIPHASGGTLPASGLAPPPVVVTTPPLMTPTAATPPGVPTYTYPTRTPATPTATSTTTTSPTPAPSYAPRCTGQPTGAQVVTLAKKSPAVPDQNVNVLDGPFCGGTWSFTVIGMTGAEPLSVVTTGTGTTLTLVTVGTDVCNPTVKTQAPAGIRALACGY</sequence>
<dbReference type="Proteomes" id="UP000239415">
    <property type="component" value="Unassembled WGS sequence"/>
</dbReference>
<evidence type="ECO:0000313" key="4">
    <source>
        <dbReference type="Proteomes" id="UP000239415"/>
    </source>
</evidence>
<proteinExistence type="predicted"/>
<evidence type="ECO:0000256" key="2">
    <source>
        <dbReference type="SAM" id="SignalP"/>
    </source>
</evidence>
<dbReference type="OrthoDB" id="3404755at2"/>
<name>A0A2T0KCC1_9ACTN</name>
<gene>
    <name evidence="3" type="ORF">CLV67_108340</name>
</gene>
<comment type="caution">
    <text evidence="3">The sequence shown here is derived from an EMBL/GenBank/DDBJ whole genome shotgun (WGS) entry which is preliminary data.</text>
</comment>
<dbReference type="EMBL" id="PVMZ01000008">
    <property type="protein sequence ID" value="PRX20539.1"/>
    <property type="molecule type" value="Genomic_DNA"/>
</dbReference>
<protein>
    <submittedName>
        <fullName evidence="3">Uncharacterized protein</fullName>
    </submittedName>
</protein>
<keyword evidence="2" id="KW-0732">Signal</keyword>
<reference evidence="3 4" key="1">
    <citation type="submission" date="2018-03" db="EMBL/GenBank/DDBJ databases">
        <title>Genomic Encyclopedia of Archaeal and Bacterial Type Strains, Phase II (KMG-II): from individual species to whole genera.</title>
        <authorList>
            <person name="Goeker M."/>
        </authorList>
    </citation>
    <scope>NUCLEOTIDE SEQUENCE [LARGE SCALE GENOMIC DNA]</scope>
    <source>
        <strain evidence="3 4">DSM 43146</strain>
    </source>
</reference>
<evidence type="ECO:0000313" key="3">
    <source>
        <dbReference type="EMBL" id="PRX20539.1"/>
    </source>
</evidence>
<keyword evidence="4" id="KW-1185">Reference proteome</keyword>
<organism evidence="3 4">
    <name type="scientific">Actinoplanes italicus</name>
    <dbReference type="NCBI Taxonomy" id="113567"/>
    <lineage>
        <taxon>Bacteria</taxon>
        <taxon>Bacillati</taxon>
        <taxon>Actinomycetota</taxon>
        <taxon>Actinomycetes</taxon>
        <taxon>Micromonosporales</taxon>
        <taxon>Micromonosporaceae</taxon>
        <taxon>Actinoplanes</taxon>
    </lineage>
</organism>
<dbReference type="RefSeq" id="WP_146169255.1">
    <property type="nucleotide sequence ID" value="NZ_BOMO01000083.1"/>
</dbReference>
<dbReference type="PROSITE" id="PS51257">
    <property type="entry name" value="PROKAR_LIPOPROTEIN"/>
    <property type="match status" value="1"/>
</dbReference>
<dbReference type="AlphaFoldDB" id="A0A2T0KCC1"/>
<feature type="chain" id="PRO_5015697570" evidence="2">
    <location>
        <begin position="28"/>
        <end position="192"/>
    </location>
</feature>
<accession>A0A2T0KCC1</accession>
<feature type="signal peptide" evidence="2">
    <location>
        <begin position="1"/>
        <end position="27"/>
    </location>
</feature>
<feature type="region of interest" description="Disordered" evidence="1">
    <location>
        <begin position="78"/>
        <end position="98"/>
    </location>
</feature>
<evidence type="ECO:0000256" key="1">
    <source>
        <dbReference type="SAM" id="MobiDB-lite"/>
    </source>
</evidence>